<sequence length="329" mass="34965">MRQATIRDVAREANVSVASVSRTINGHSNVNPATRERVLAAVRALGYVPNAAARSLSMALSHTIGVVVPDLHGEFFSELIRGMDTAASATGYHLLLSTMHADLEEARHAIAAMNGRVDGLIVMATQAQPEELDALLPASIPAVLLNCADGGGRPVFTIDDRAGAAAIAAHFAALGKRNILHIMGPESNNDARDRRKGFEEELKRLAPSAKLTVVPGNYQEEAGRAAVRDMLNSGNKVDAIFAANDMMALGAMQELRTNALDVPGDVVVAGFDDIPLAGFLGLTTMRVHMDQLGAQAVECLTRLLEGKGGEERVRLVPDLVIRASTEKPQ</sequence>
<dbReference type="EMBL" id="CP060717">
    <property type="protein sequence ID" value="QNN64661.1"/>
    <property type="molecule type" value="Genomic_DNA"/>
</dbReference>
<dbReference type="Pfam" id="PF00356">
    <property type="entry name" value="LacI"/>
    <property type="match status" value="1"/>
</dbReference>
<keyword evidence="3 6" id="KW-0238">DNA-binding</keyword>
<keyword evidence="2" id="KW-0805">Transcription regulation</keyword>
<dbReference type="InterPro" id="IPR000843">
    <property type="entry name" value="HTH_LacI"/>
</dbReference>
<organism evidence="6 7">
    <name type="scientific">Sphingomonas rhizophila</name>
    <dbReference type="NCBI Taxonomy" id="2071607"/>
    <lineage>
        <taxon>Bacteria</taxon>
        <taxon>Pseudomonadati</taxon>
        <taxon>Pseudomonadota</taxon>
        <taxon>Alphaproteobacteria</taxon>
        <taxon>Sphingomonadales</taxon>
        <taxon>Sphingomonadaceae</taxon>
        <taxon>Sphingomonas</taxon>
    </lineage>
</organism>
<dbReference type="PANTHER" id="PTHR30146:SF151">
    <property type="entry name" value="HTH-TYPE TRANSCRIPTIONAL REPRESSOR CYTR"/>
    <property type="match status" value="1"/>
</dbReference>
<dbReference type="Gene3D" id="1.10.260.40">
    <property type="entry name" value="lambda repressor-like DNA-binding domains"/>
    <property type="match status" value="1"/>
</dbReference>
<dbReference type="CDD" id="cd01392">
    <property type="entry name" value="HTH_LacI"/>
    <property type="match status" value="1"/>
</dbReference>
<dbReference type="CDD" id="cd06267">
    <property type="entry name" value="PBP1_LacI_sugar_binding-like"/>
    <property type="match status" value="1"/>
</dbReference>
<reference evidence="6 7" key="1">
    <citation type="submission" date="2020-08" db="EMBL/GenBank/DDBJ databases">
        <title>Genome sequence of Sphingomonas rhizophila KACC 19189T.</title>
        <authorList>
            <person name="Hyun D.-W."/>
            <person name="Bae J.-W."/>
        </authorList>
    </citation>
    <scope>NUCLEOTIDE SEQUENCE [LARGE SCALE GENOMIC DNA]</scope>
    <source>
        <strain evidence="6 7">KACC 19189</strain>
    </source>
</reference>
<dbReference type="KEGG" id="srhi:H9L12_10295"/>
<dbReference type="Gene3D" id="3.40.50.2300">
    <property type="match status" value="2"/>
</dbReference>
<accession>A0A7G9S9Y6</accession>
<dbReference type="Proteomes" id="UP000515955">
    <property type="component" value="Chromosome"/>
</dbReference>
<name>A0A7G9S9Y6_9SPHN</name>
<dbReference type="InterPro" id="IPR010982">
    <property type="entry name" value="Lambda_DNA-bd_dom_sf"/>
</dbReference>
<dbReference type="SMART" id="SM00354">
    <property type="entry name" value="HTH_LACI"/>
    <property type="match status" value="1"/>
</dbReference>
<evidence type="ECO:0000256" key="1">
    <source>
        <dbReference type="ARBA" id="ARBA00022491"/>
    </source>
</evidence>
<proteinExistence type="predicted"/>
<evidence type="ECO:0000259" key="5">
    <source>
        <dbReference type="PROSITE" id="PS50932"/>
    </source>
</evidence>
<keyword evidence="7" id="KW-1185">Reference proteome</keyword>
<dbReference type="GO" id="GO:0000976">
    <property type="term" value="F:transcription cis-regulatory region binding"/>
    <property type="evidence" value="ECO:0007669"/>
    <property type="project" value="TreeGrafter"/>
</dbReference>
<dbReference type="Pfam" id="PF13377">
    <property type="entry name" value="Peripla_BP_3"/>
    <property type="match status" value="1"/>
</dbReference>
<dbReference type="InterPro" id="IPR046335">
    <property type="entry name" value="LacI/GalR-like_sensor"/>
</dbReference>
<protein>
    <submittedName>
        <fullName evidence="6">LacI family DNA-binding transcriptional regulator</fullName>
    </submittedName>
</protein>
<feature type="domain" description="HTH lacI-type" evidence="5">
    <location>
        <begin position="4"/>
        <end position="58"/>
    </location>
</feature>
<dbReference type="InterPro" id="IPR028082">
    <property type="entry name" value="Peripla_BP_I"/>
</dbReference>
<keyword evidence="4" id="KW-0804">Transcription</keyword>
<evidence type="ECO:0000313" key="6">
    <source>
        <dbReference type="EMBL" id="QNN64661.1"/>
    </source>
</evidence>
<evidence type="ECO:0000313" key="7">
    <source>
        <dbReference type="Proteomes" id="UP000515955"/>
    </source>
</evidence>
<dbReference type="PROSITE" id="PS50932">
    <property type="entry name" value="HTH_LACI_2"/>
    <property type="match status" value="1"/>
</dbReference>
<dbReference type="SUPFAM" id="SSF47413">
    <property type="entry name" value="lambda repressor-like DNA-binding domains"/>
    <property type="match status" value="1"/>
</dbReference>
<dbReference type="PANTHER" id="PTHR30146">
    <property type="entry name" value="LACI-RELATED TRANSCRIPTIONAL REPRESSOR"/>
    <property type="match status" value="1"/>
</dbReference>
<dbReference type="AlphaFoldDB" id="A0A7G9S9Y6"/>
<gene>
    <name evidence="6" type="ORF">H9L12_10295</name>
</gene>
<keyword evidence="1" id="KW-0678">Repressor</keyword>
<dbReference type="SUPFAM" id="SSF53822">
    <property type="entry name" value="Periplasmic binding protein-like I"/>
    <property type="match status" value="1"/>
</dbReference>
<dbReference type="RefSeq" id="WP_187541660.1">
    <property type="nucleotide sequence ID" value="NZ_CP060717.1"/>
</dbReference>
<evidence type="ECO:0000256" key="2">
    <source>
        <dbReference type="ARBA" id="ARBA00023015"/>
    </source>
</evidence>
<dbReference type="GO" id="GO:0003700">
    <property type="term" value="F:DNA-binding transcription factor activity"/>
    <property type="evidence" value="ECO:0007669"/>
    <property type="project" value="TreeGrafter"/>
</dbReference>
<evidence type="ECO:0000256" key="4">
    <source>
        <dbReference type="ARBA" id="ARBA00023163"/>
    </source>
</evidence>
<evidence type="ECO:0000256" key="3">
    <source>
        <dbReference type="ARBA" id="ARBA00023125"/>
    </source>
</evidence>